<dbReference type="OrthoDB" id="185373at2759"/>
<protein>
    <submittedName>
        <fullName evidence="1">Uncharacterized protein</fullName>
    </submittedName>
</protein>
<reference evidence="2" key="4">
    <citation type="submission" date="2024-02" db="EMBL/GenBank/DDBJ databases">
        <title>Comparative genomics of Cryptococcus and Kwoniella reveals pathogenesis evolution and contrasting modes of karyotype evolution via chromosome fusion or intercentromeric recombination.</title>
        <authorList>
            <person name="Coelho M.A."/>
            <person name="David-Palma M."/>
            <person name="Shea T."/>
            <person name="Bowers K."/>
            <person name="McGinley-Smith S."/>
            <person name="Mohammad A.W."/>
            <person name="Gnirke A."/>
            <person name="Yurkov A.M."/>
            <person name="Nowrousian M."/>
            <person name="Sun S."/>
            <person name="Cuomo C.A."/>
            <person name="Heitman J."/>
        </authorList>
    </citation>
    <scope>NUCLEOTIDE SEQUENCE</scope>
    <source>
        <strain evidence="2">CBS 10737</strain>
    </source>
</reference>
<evidence type="ECO:0000313" key="2">
    <source>
        <dbReference type="EMBL" id="WWC70832.1"/>
    </source>
</evidence>
<sequence length="929" mass="105707">MSNRVKVVTYLSTTIKSRPTNAIWSIAHSRPVCKASRNIFVRPDPNQPGCSKWFSSATTHYTIPRRTFFNSNGSNAPYTDEGTDMNVDESKEIGNGTIYPLVQSQRPKSPHLPLPPSLPYSPNSFPFKRHLEILSLSIYSSTPDESWSIYQSLHPSLRQFIPDDVFKSLLLHQADHTQQPRAWNRIKILLKLAKKCRMSLEEIGSEIVTKIIRLGARRFRNTKDNEEKRDEIYKIIRRLYLTLEGILPTRQIPHEIRRGWLGIHLMNLQRLRKTSRRDGSNQIVAIEELTLNMVNKGGAVGLGHYIGEILILSSERSKEGLEQSFENLVWCLAREVDVKSEHLLKVMRRLCYSYSKNEEDGSEILRSKIPTTLKSLNIEPISNTAQTLYRALDLASRQARSRVEKALELIETGQMGIGGLIGRGISIAKSSEPDMIAILDTAIRLLELAIQHKESHCGALVSSLTIALQKAKDSNTNTDEIDLSIIRFSRLLQEAQIISQLPSESIIPLFRLIISALPSSEAYIMSRKVYQYARSASPPYLWSRKNLSSWQQLFRFSITSPNLHLHFASRLYTDLMADGVPIRRTDALMLIRAIGSKASPTRAVLLERHIKDYLWSKYGSISPLISALVRGLTQGGVRDTQLALDLAHRLSEGKQLDSNVVEIIIRQLSQSTNPQDRIKIFHLLAGTDKDENAIKNYNTVLSYLVTSSRRQADLENNKLSHIESLGFAIHLYKEMISKHIKPNSRTISNMIRSLIDSGYLESSISTFRACIQEKVLIKSNVVGRLMVNLAMNDRIIEAYQIELSWRNLMEEKYKNHQVWDKGVVGAKVLIDIKNGKDVDLNEIAKRTGWIGKEGFMNFLETLKPPSPPRNEKQEITVDEGLNKYVEHVSFDEEDNRKPLFWDNRNPRIMKSKKDNIDLCMGSGFNVVLH</sequence>
<reference evidence="2" key="2">
    <citation type="submission" date="2013-07" db="EMBL/GenBank/DDBJ databases">
        <authorList>
            <consortium name="The Broad Institute Genome Sequencing Platform"/>
            <person name="Cuomo C."/>
            <person name="Litvintseva A."/>
            <person name="Chen Y."/>
            <person name="Heitman J."/>
            <person name="Sun S."/>
            <person name="Springer D."/>
            <person name="Dromer F."/>
            <person name="Young S.K."/>
            <person name="Zeng Q."/>
            <person name="Gargeya S."/>
            <person name="Fitzgerald M."/>
            <person name="Abouelleil A."/>
            <person name="Alvarado L."/>
            <person name="Berlin A.M."/>
            <person name="Chapman S.B."/>
            <person name="Dewar J."/>
            <person name="Goldberg J."/>
            <person name="Griggs A."/>
            <person name="Gujja S."/>
            <person name="Hansen M."/>
            <person name="Howarth C."/>
            <person name="Imamovic A."/>
            <person name="Larimer J."/>
            <person name="McCowan C."/>
            <person name="Murphy C."/>
            <person name="Pearson M."/>
            <person name="Priest M."/>
            <person name="Roberts A."/>
            <person name="Saif S."/>
            <person name="Shea T."/>
            <person name="Sykes S."/>
            <person name="Wortman J."/>
            <person name="Nusbaum C."/>
            <person name="Birren B."/>
        </authorList>
    </citation>
    <scope>NUCLEOTIDE SEQUENCE</scope>
    <source>
        <strain evidence="2">CBS 10737</strain>
    </source>
</reference>
<keyword evidence="3" id="KW-1185">Reference proteome</keyword>
<dbReference type="EMBL" id="KV700115">
    <property type="protein sequence ID" value="OCF51608.1"/>
    <property type="molecule type" value="Genomic_DNA"/>
</dbReference>
<evidence type="ECO:0000313" key="3">
    <source>
        <dbReference type="Proteomes" id="UP000094020"/>
    </source>
</evidence>
<organism evidence="1">
    <name type="scientific">Kwoniella pini CBS 10737</name>
    <dbReference type="NCBI Taxonomy" id="1296096"/>
    <lineage>
        <taxon>Eukaryota</taxon>
        <taxon>Fungi</taxon>
        <taxon>Dikarya</taxon>
        <taxon>Basidiomycota</taxon>
        <taxon>Agaricomycotina</taxon>
        <taxon>Tremellomycetes</taxon>
        <taxon>Tremellales</taxon>
        <taxon>Cryptococcaceae</taxon>
        <taxon>Kwoniella</taxon>
    </lineage>
</organism>
<gene>
    <name evidence="1" type="ORF">I206_02323</name>
    <name evidence="2" type="ORF">I206_104784</name>
</gene>
<dbReference type="Proteomes" id="UP000094020">
    <property type="component" value="Chromosome 6"/>
</dbReference>
<dbReference type="STRING" id="1296096.A0A1B9I7T4"/>
<dbReference type="Gene3D" id="1.25.40.10">
    <property type="entry name" value="Tetratricopeptide repeat domain"/>
    <property type="match status" value="1"/>
</dbReference>
<reference evidence="1" key="1">
    <citation type="submission" date="2013-07" db="EMBL/GenBank/DDBJ databases">
        <title>The Genome Sequence of Cryptococcus pinus CBS10737.</title>
        <authorList>
            <consortium name="The Broad Institute Genome Sequencing Platform"/>
            <person name="Cuomo C."/>
            <person name="Litvintseva A."/>
            <person name="Chen Y."/>
            <person name="Heitman J."/>
            <person name="Sun S."/>
            <person name="Springer D."/>
            <person name="Dromer F."/>
            <person name="Young S.K."/>
            <person name="Zeng Q."/>
            <person name="Gargeya S."/>
            <person name="Fitzgerald M."/>
            <person name="Abouelleil A."/>
            <person name="Alvarado L."/>
            <person name="Berlin A.M."/>
            <person name="Chapman S.B."/>
            <person name="Dewar J."/>
            <person name="Goldberg J."/>
            <person name="Griggs A."/>
            <person name="Gujja S."/>
            <person name="Hansen M."/>
            <person name="Howarth C."/>
            <person name="Imamovic A."/>
            <person name="Larimer J."/>
            <person name="McCowan C."/>
            <person name="Murphy C."/>
            <person name="Pearson M."/>
            <person name="Priest M."/>
            <person name="Roberts A."/>
            <person name="Saif S."/>
            <person name="Shea T."/>
            <person name="Sykes S."/>
            <person name="Wortman J."/>
            <person name="Nusbaum C."/>
            <person name="Birren B."/>
        </authorList>
    </citation>
    <scope>NUCLEOTIDE SEQUENCE [LARGE SCALE GENOMIC DNA]</scope>
    <source>
        <strain evidence="1">CBS 10737</strain>
    </source>
</reference>
<proteinExistence type="predicted"/>
<dbReference type="EMBL" id="CP144524">
    <property type="protein sequence ID" value="WWC70832.1"/>
    <property type="molecule type" value="Genomic_DNA"/>
</dbReference>
<evidence type="ECO:0000313" key="1">
    <source>
        <dbReference type="EMBL" id="OCF51608.1"/>
    </source>
</evidence>
<dbReference type="KEGG" id="kpin:30170692"/>
<accession>A0A1B9I7T4</accession>
<name>A0A1B9I7T4_9TREE</name>
<dbReference type="RefSeq" id="XP_019012827.1">
    <property type="nucleotide sequence ID" value="XM_019154087.1"/>
</dbReference>
<reference evidence="1" key="3">
    <citation type="submission" date="2016-07" db="EMBL/GenBank/DDBJ databases">
        <title>Evolution of pathogenesis and genome organization in the Tremellales.</title>
        <authorList>
            <person name="Cuomo C."/>
            <person name="Litvintseva A."/>
            <person name="Heitman J."/>
            <person name="Chen Y."/>
            <person name="Sun S."/>
            <person name="Springer D."/>
            <person name="Dromer F."/>
            <person name="Young S."/>
            <person name="Zeng Q."/>
            <person name="Chapman S."/>
            <person name="Gujja S."/>
            <person name="Saif S."/>
            <person name="Birren B."/>
        </authorList>
    </citation>
    <scope>NUCLEOTIDE SEQUENCE</scope>
    <source>
        <strain evidence="1">CBS 10737</strain>
    </source>
</reference>
<dbReference type="AlphaFoldDB" id="A0A1B9I7T4"/>
<dbReference type="GeneID" id="30170692"/>
<dbReference type="InterPro" id="IPR011990">
    <property type="entry name" value="TPR-like_helical_dom_sf"/>
</dbReference>